<dbReference type="PANTHER" id="PTHR43648">
    <property type="entry name" value="ELECTRON TRANSFER FLAVOPROTEIN BETA SUBUNIT LYSINE METHYLTRANSFERASE"/>
    <property type="match status" value="1"/>
</dbReference>
<dbReference type="SUPFAM" id="SSF53335">
    <property type="entry name" value="S-adenosyl-L-methionine-dependent methyltransferases"/>
    <property type="match status" value="1"/>
</dbReference>
<feature type="binding site" evidence="6">
    <location>
        <position position="177"/>
    </location>
    <ligand>
        <name>S-adenosyl-L-methionine</name>
        <dbReference type="ChEBI" id="CHEBI:59789"/>
    </ligand>
</feature>
<keyword evidence="5 6" id="KW-0949">S-adenosyl-L-methionine</keyword>
<dbReference type="RefSeq" id="WP_249282294.1">
    <property type="nucleotide sequence ID" value="NZ_JACRST010000004.1"/>
</dbReference>
<comment type="similarity">
    <text evidence="1 6">Belongs to the methyltransferase superfamily. PrmA family.</text>
</comment>
<dbReference type="CDD" id="cd02440">
    <property type="entry name" value="AdoMet_MTases"/>
    <property type="match status" value="1"/>
</dbReference>
<dbReference type="Gene3D" id="3.40.50.150">
    <property type="entry name" value="Vaccinia Virus protein VP39"/>
    <property type="match status" value="1"/>
</dbReference>
<dbReference type="NCBIfam" id="TIGR00406">
    <property type="entry name" value="prmA"/>
    <property type="match status" value="1"/>
</dbReference>
<evidence type="ECO:0000256" key="2">
    <source>
        <dbReference type="ARBA" id="ARBA00022490"/>
    </source>
</evidence>
<evidence type="ECO:0000256" key="3">
    <source>
        <dbReference type="ARBA" id="ARBA00022603"/>
    </source>
</evidence>
<dbReference type="GO" id="GO:0008276">
    <property type="term" value="F:protein methyltransferase activity"/>
    <property type="evidence" value="ECO:0007669"/>
    <property type="project" value="UniProtKB-UniRule"/>
</dbReference>
<gene>
    <name evidence="6 7" type="primary">prmA</name>
    <name evidence="7" type="ORF">H8711_04215</name>
</gene>
<keyword evidence="7" id="KW-0689">Ribosomal protein</keyword>
<accession>A0A926I398</accession>
<evidence type="ECO:0000256" key="4">
    <source>
        <dbReference type="ARBA" id="ARBA00022679"/>
    </source>
</evidence>
<feature type="binding site" evidence="6">
    <location>
        <position position="199"/>
    </location>
    <ligand>
        <name>S-adenosyl-L-methionine</name>
        <dbReference type="ChEBI" id="CHEBI:59789"/>
    </ligand>
</feature>
<evidence type="ECO:0000313" key="7">
    <source>
        <dbReference type="EMBL" id="MBC8546139.1"/>
    </source>
</evidence>
<evidence type="ECO:0000256" key="5">
    <source>
        <dbReference type="ARBA" id="ARBA00022691"/>
    </source>
</evidence>
<sequence>MEWSEVTVKTPVDRAEEAAAIAQMAVPYGLYIEDYSDLLTEAPKIAHIDLIDEELLARDREHALIHLYIKPTENPAEAVSFLTERLTESGVPFEIGTVKVREEDWATAWKKYYHPTKVGRRLVVCPSWEEYSPAPGEVVLSLDPGMAFGTGTHDTTRLCMRLLEDYVTPDTELLDMGCGSGILSISAMLLGGRSAVGVDIDDTAVRIAGENAAMNHVDGRCTFLCGDLTDKVSGSFNVICANIVADVIIRLSPAIPQYLRPDGVFIASGIIGERAEEVARALEGIGLEIVRREESGGWVALACRWGR</sequence>
<dbReference type="EMBL" id="JACRST010000004">
    <property type="protein sequence ID" value="MBC8546139.1"/>
    <property type="molecule type" value="Genomic_DNA"/>
</dbReference>
<dbReference type="HAMAP" id="MF_00735">
    <property type="entry name" value="Methyltr_PrmA"/>
    <property type="match status" value="1"/>
</dbReference>
<dbReference type="InterPro" id="IPR004498">
    <property type="entry name" value="Ribosomal_PrmA_MeTrfase"/>
</dbReference>
<comment type="function">
    <text evidence="6">Methylates ribosomal protein L11.</text>
</comment>
<dbReference type="PIRSF" id="PIRSF000401">
    <property type="entry name" value="RPL11_MTase"/>
    <property type="match status" value="1"/>
</dbReference>
<keyword evidence="4 6" id="KW-0808">Transferase</keyword>
<dbReference type="GO" id="GO:0005840">
    <property type="term" value="C:ribosome"/>
    <property type="evidence" value="ECO:0007669"/>
    <property type="project" value="UniProtKB-KW"/>
</dbReference>
<dbReference type="InterPro" id="IPR050078">
    <property type="entry name" value="Ribosomal_L11_MeTrfase_PrmA"/>
</dbReference>
<dbReference type="GO" id="GO:0032259">
    <property type="term" value="P:methylation"/>
    <property type="evidence" value="ECO:0007669"/>
    <property type="project" value="UniProtKB-KW"/>
</dbReference>
<evidence type="ECO:0000256" key="1">
    <source>
        <dbReference type="ARBA" id="ARBA00009741"/>
    </source>
</evidence>
<keyword evidence="3 6" id="KW-0489">Methyltransferase</keyword>
<feature type="binding site" evidence="6">
    <location>
        <position position="156"/>
    </location>
    <ligand>
        <name>S-adenosyl-L-methionine</name>
        <dbReference type="ChEBI" id="CHEBI:59789"/>
    </ligand>
</feature>
<evidence type="ECO:0000313" key="8">
    <source>
        <dbReference type="Proteomes" id="UP000653127"/>
    </source>
</evidence>
<dbReference type="GO" id="GO:0005737">
    <property type="term" value="C:cytoplasm"/>
    <property type="evidence" value="ECO:0007669"/>
    <property type="project" value="UniProtKB-SubCell"/>
</dbReference>
<dbReference type="InterPro" id="IPR029063">
    <property type="entry name" value="SAM-dependent_MTases_sf"/>
</dbReference>
<dbReference type="Proteomes" id="UP000653127">
    <property type="component" value="Unassembled WGS sequence"/>
</dbReference>
<protein>
    <recommendedName>
        <fullName evidence="6">Ribosomal protein L11 methyltransferase</fullName>
        <shortName evidence="6">L11 Mtase</shortName>
        <ecNumber evidence="6">2.1.1.-</ecNumber>
    </recommendedName>
</protein>
<keyword evidence="2 6" id="KW-0963">Cytoplasm</keyword>
<dbReference type="PANTHER" id="PTHR43648:SF1">
    <property type="entry name" value="ELECTRON TRANSFER FLAVOPROTEIN BETA SUBUNIT LYSINE METHYLTRANSFERASE"/>
    <property type="match status" value="1"/>
</dbReference>
<dbReference type="Pfam" id="PF06325">
    <property type="entry name" value="PrmA"/>
    <property type="match status" value="1"/>
</dbReference>
<keyword evidence="8" id="KW-1185">Reference proteome</keyword>
<evidence type="ECO:0000256" key="6">
    <source>
        <dbReference type="HAMAP-Rule" id="MF_00735"/>
    </source>
</evidence>
<dbReference type="EC" id="2.1.1.-" evidence="6"/>
<dbReference type="AlphaFoldDB" id="A0A926I398"/>
<comment type="catalytic activity">
    <reaction evidence="6">
        <text>L-lysyl-[protein] + 3 S-adenosyl-L-methionine = N(6),N(6),N(6)-trimethyl-L-lysyl-[protein] + 3 S-adenosyl-L-homocysteine + 3 H(+)</text>
        <dbReference type="Rhea" id="RHEA:54192"/>
        <dbReference type="Rhea" id="RHEA-COMP:9752"/>
        <dbReference type="Rhea" id="RHEA-COMP:13826"/>
        <dbReference type="ChEBI" id="CHEBI:15378"/>
        <dbReference type="ChEBI" id="CHEBI:29969"/>
        <dbReference type="ChEBI" id="CHEBI:57856"/>
        <dbReference type="ChEBI" id="CHEBI:59789"/>
        <dbReference type="ChEBI" id="CHEBI:61961"/>
    </reaction>
</comment>
<comment type="subcellular location">
    <subcellularLocation>
        <location evidence="6">Cytoplasm</location>
    </subcellularLocation>
</comment>
<feature type="binding site" evidence="6">
    <location>
        <position position="242"/>
    </location>
    <ligand>
        <name>S-adenosyl-L-methionine</name>
        <dbReference type="ChEBI" id="CHEBI:59789"/>
    </ligand>
</feature>
<comment type="caution">
    <text evidence="7">The sequence shown here is derived from an EMBL/GenBank/DDBJ whole genome shotgun (WGS) entry which is preliminary data.</text>
</comment>
<keyword evidence="7" id="KW-0687">Ribonucleoprotein</keyword>
<reference evidence="7" key="1">
    <citation type="submission" date="2020-08" db="EMBL/GenBank/DDBJ databases">
        <title>Genome public.</title>
        <authorList>
            <person name="Liu C."/>
            <person name="Sun Q."/>
        </authorList>
    </citation>
    <scope>NUCLEOTIDE SEQUENCE</scope>
    <source>
        <strain evidence="7">NSJ-31</strain>
    </source>
</reference>
<proteinExistence type="inferred from homology"/>
<organism evidence="7 8">
    <name type="scientific">Ligaoa zhengdingensis</name>
    <dbReference type="NCBI Taxonomy" id="2763658"/>
    <lineage>
        <taxon>Bacteria</taxon>
        <taxon>Bacillati</taxon>
        <taxon>Bacillota</taxon>
        <taxon>Clostridia</taxon>
        <taxon>Eubacteriales</taxon>
        <taxon>Oscillospiraceae</taxon>
        <taxon>Ligaoa</taxon>
    </lineage>
</organism>
<name>A0A926I398_9FIRM</name>